<feature type="region of interest" description="Disordered" evidence="1">
    <location>
        <begin position="1"/>
        <end position="23"/>
    </location>
</feature>
<evidence type="ECO:0000256" key="1">
    <source>
        <dbReference type="SAM" id="MobiDB-lite"/>
    </source>
</evidence>
<accession>A0A0N0PD46</accession>
<organism evidence="2 3">
    <name type="scientific">Papilio machaon</name>
    <name type="common">Old World swallowtail butterfly</name>
    <dbReference type="NCBI Taxonomy" id="76193"/>
    <lineage>
        <taxon>Eukaryota</taxon>
        <taxon>Metazoa</taxon>
        <taxon>Ecdysozoa</taxon>
        <taxon>Arthropoda</taxon>
        <taxon>Hexapoda</taxon>
        <taxon>Insecta</taxon>
        <taxon>Pterygota</taxon>
        <taxon>Neoptera</taxon>
        <taxon>Endopterygota</taxon>
        <taxon>Lepidoptera</taxon>
        <taxon>Glossata</taxon>
        <taxon>Ditrysia</taxon>
        <taxon>Papilionoidea</taxon>
        <taxon>Papilionidae</taxon>
        <taxon>Papilioninae</taxon>
        <taxon>Papilio</taxon>
    </lineage>
</organism>
<dbReference type="EMBL" id="KQ460391">
    <property type="protein sequence ID" value="KPJ15414.1"/>
    <property type="molecule type" value="Genomic_DNA"/>
</dbReference>
<sequence length="481" mass="55217">MRSPYYVGEDIKRPNSSRSERHRRSVYYNPKLMKNPFSRSSASSHTSCESEYRNVSRYCYKKRMRNYILKERERNKKINRKYFGNKKQQSYCKVEKFLPYQVIATPFWEEEKSYDSNSTRCSALPSTSSGFWEYLTDKITRKTKDGDRTKSCKCGQSASFNSSVGVDPDCLKVAESISETERKVNAILTNPGENTEESTKDARSKNCTCDCKKNKIETVIPQTKDVQTCSRKNAPCNKCNNDKGKNDKRSKDADDSKSTKGDEPCRAPHDEVVAKLKTKYNGEILCIHNPPCILINGCLNLPAANANQKPPVAVWPVSQMKKNSSYNFCKRIWTQKDKADEQYEIYGVPFVSSSECQIPLTKKERNNRFDQRPICELVKLSCKPKYGVTAVNPRVHVAMLRKQPKCLDPANKKQKSKYSQAANSPKKIILHRARNKVTGFLQSKTEMLYPVEHDEKKPGTVPVYHKNRLLRMIQVKRSATK</sequence>
<proteinExistence type="predicted"/>
<keyword evidence="3" id="KW-1185">Reference proteome</keyword>
<dbReference type="InParanoid" id="A0A0N0PD46"/>
<gene>
    <name evidence="2" type="ORF">RR48_04535</name>
</gene>
<evidence type="ECO:0000313" key="2">
    <source>
        <dbReference type="EMBL" id="KPJ15414.1"/>
    </source>
</evidence>
<name>A0A0N0PD46_PAPMA</name>
<dbReference type="AlphaFoldDB" id="A0A0N0PD46"/>
<dbReference type="Proteomes" id="UP000053240">
    <property type="component" value="Unassembled WGS sequence"/>
</dbReference>
<feature type="region of interest" description="Disordered" evidence="1">
    <location>
        <begin position="240"/>
        <end position="266"/>
    </location>
</feature>
<evidence type="ECO:0000313" key="3">
    <source>
        <dbReference type="Proteomes" id="UP000053240"/>
    </source>
</evidence>
<reference evidence="2 3" key="1">
    <citation type="journal article" date="2015" name="Nat. Commun.">
        <title>Outbred genome sequencing and CRISPR/Cas9 gene editing in butterflies.</title>
        <authorList>
            <person name="Li X."/>
            <person name="Fan D."/>
            <person name="Zhang W."/>
            <person name="Liu G."/>
            <person name="Zhang L."/>
            <person name="Zhao L."/>
            <person name="Fang X."/>
            <person name="Chen L."/>
            <person name="Dong Y."/>
            <person name="Chen Y."/>
            <person name="Ding Y."/>
            <person name="Zhao R."/>
            <person name="Feng M."/>
            <person name="Zhu Y."/>
            <person name="Feng Y."/>
            <person name="Jiang X."/>
            <person name="Zhu D."/>
            <person name="Xiang H."/>
            <person name="Feng X."/>
            <person name="Li S."/>
            <person name="Wang J."/>
            <person name="Zhang G."/>
            <person name="Kronforst M.R."/>
            <person name="Wang W."/>
        </authorList>
    </citation>
    <scope>NUCLEOTIDE SEQUENCE [LARGE SCALE GENOMIC DNA]</scope>
    <source>
        <strain evidence="2">Ya'a_city_454_Pm</strain>
        <tissue evidence="2">Whole body</tissue>
    </source>
</reference>
<protein>
    <submittedName>
        <fullName evidence="2">Uncharacterized protein</fullName>
    </submittedName>
</protein>